<evidence type="ECO:0000259" key="10">
    <source>
        <dbReference type="Pfam" id="PF00150"/>
    </source>
</evidence>
<gene>
    <name evidence="11" type="ORF">AACH06_24695</name>
</gene>
<dbReference type="PROSITE" id="PS51257">
    <property type="entry name" value="PROKAR_LIPOPROTEIN"/>
    <property type="match status" value="1"/>
</dbReference>
<evidence type="ECO:0000256" key="8">
    <source>
        <dbReference type="RuleBase" id="RU361153"/>
    </source>
</evidence>
<evidence type="ECO:0000256" key="6">
    <source>
        <dbReference type="ARBA" id="ARBA00023295"/>
    </source>
</evidence>
<accession>A0ABU9BYV9</accession>
<evidence type="ECO:0000256" key="2">
    <source>
        <dbReference type="ARBA" id="ARBA00012601"/>
    </source>
</evidence>
<keyword evidence="6 8" id="KW-0326">Glycosidase</keyword>
<feature type="domain" description="Glycoside hydrolase family 5" evidence="10">
    <location>
        <begin position="69"/>
        <end position="382"/>
    </location>
</feature>
<dbReference type="SUPFAM" id="SSF51445">
    <property type="entry name" value="(Trans)glycosidases"/>
    <property type="match status" value="1"/>
</dbReference>
<keyword evidence="12" id="KW-1185">Reference proteome</keyword>
<dbReference type="Pfam" id="PF00150">
    <property type="entry name" value="Cellulase"/>
    <property type="match status" value="1"/>
</dbReference>
<dbReference type="PROSITE" id="PS00659">
    <property type="entry name" value="GLYCOSYL_HYDROL_F5"/>
    <property type="match status" value="1"/>
</dbReference>
<protein>
    <recommendedName>
        <fullName evidence="2">cellulase</fullName>
        <ecNumber evidence="2">3.2.1.4</ecNumber>
    </recommendedName>
</protein>
<dbReference type="PANTHER" id="PTHR35923:SF2">
    <property type="entry name" value="ENDOGLUCANASE"/>
    <property type="match status" value="1"/>
</dbReference>
<dbReference type="Gene3D" id="3.20.20.80">
    <property type="entry name" value="Glycosidases"/>
    <property type="match status" value="1"/>
</dbReference>
<evidence type="ECO:0000256" key="3">
    <source>
        <dbReference type="ARBA" id="ARBA00022801"/>
    </source>
</evidence>
<dbReference type="RefSeq" id="WP_341428459.1">
    <property type="nucleotide sequence ID" value="NZ_JBBUTG010000024.1"/>
</dbReference>
<dbReference type="PANTHER" id="PTHR35923">
    <property type="entry name" value="MAJOR EXTRACELLULAR ENDOGLUCANASE"/>
    <property type="match status" value="1"/>
</dbReference>
<evidence type="ECO:0000256" key="9">
    <source>
        <dbReference type="SAM" id="SignalP"/>
    </source>
</evidence>
<dbReference type="InterPro" id="IPR017853">
    <property type="entry name" value="GH"/>
</dbReference>
<comment type="catalytic activity">
    <reaction evidence="1">
        <text>Endohydrolysis of (1-&gt;4)-beta-D-glucosidic linkages in cellulose, lichenin and cereal beta-D-glucans.</text>
        <dbReference type="EC" id="3.2.1.4"/>
    </reaction>
</comment>
<keyword evidence="4" id="KW-0136">Cellulose degradation</keyword>
<proteinExistence type="inferred from homology"/>
<evidence type="ECO:0000256" key="4">
    <source>
        <dbReference type="ARBA" id="ARBA00023001"/>
    </source>
</evidence>
<comment type="similarity">
    <text evidence="8">Belongs to the glycosyl hydrolase 5 (cellulase A) family.</text>
</comment>
<dbReference type="InterPro" id="IPR001547">
    <property type="entry name" value="Glyco_hydro_5"/>
</dbReference>
<keyword evidence="9" id="KW-0732">Signal</keyword>
<feature type="signal peptide" evidence="9">
    <location>
        <begin position="1"/>
        <end position="27"/>
    </location>
</feature>
<keyword evidence="3 8" id="KW-0378">Hydrolase</keyword>
<evidence type="ECO:0000256" key="5">
    <source>
        <dbReference type="ARBA" id="ARBA00023277"/>
    </source>
</evidence>
<dbReference type="EC" id="3.2.1.4" evidence="2"/>
<comment type="caution">
    <text evidence="11">The sequence shown here is derived from an EMBL/GenBank/DDBJ whole genome shotgun (WGS) entry which is preliminary data.</text>
</comment>
<feature type="chain" id="PRO_5046631229" description="cellulase" evidence="9">
    <location>
        <begin position="28"/>
        <end position="420"/>
    </location>
</feature>
<sequence length="420" mass="46809">MKKFPSLHALAAAACAATMLFAPAVHAQWAEDAADDSIEAVVQPQDDLHIPSTGEFKAPFHVKGKKILDAKGKVVSMHGINWFGFETPDSIVHGLWARSYQDMVKQMKDLGFNAVRLPFCPKTLTATSISGGVRYDLNPDLQGKTPLQAMDRIIAEFANNGFYILLDHHRPDCNAISQMPQIPGYTQDDWTRDLVFVTNRYKDVKNVIGIDLKNEPHSDFGTGAFWGTGKVENDWKMAAEKAGAAVHGANPKVLVFVEGVSDNNGSCQTPDGHWWGGNIEPVECFPIDEAKIPRNKLVLSPHIYGPDVADQAYFADSAGFPNNMPRIWENQFGRFMSTYPIALGEFGGKFMGKDQVWQTTFVDWLKCKGTKNFFYWAWNPNSGDTGGILKDDWISVNTEKYQNLKRLWDGSPVDKDICKL</sequence>
<evidence type="ECO:0000313" key="12">
    <source>
        <dbReference type="Proteomes" id="UP001371218"/>
    </source>
</evidence>
<dbReference type="InterPro" id="IPR018087">
    <property type="entry name" value="Glyco_hydro_5_CS"/>
</dbReference>
<keyword evidence="7" id="KW-0624">Polysaccharide degradation</keyword>
<evidence type="ECO:0000256" key="1">
    <source>
        <dbReference type="ARBA" id="ARBA00000966"/>
    </source>
</evidence>
<name>A0ABU9BYV9_9BURK</name>
<evidence type="ECO:0000313" key="11">
    <source>
        <dbReference type="EMBL" id="MEK8034035.1"/>
    </source>
</evidence>
<dbReference type="EMBL" id="JBBUTG010000024">
    <property type="protein sequence ID" value="MEK8034035.1"/>
    <property type="molecule type" value="Genomic_DNA"/>
</dbReference>
<keyword evidence="5" id="KW-0119">Carbohydrate metabolism</keyword>
<evidence type="ECO:0000256" key="7">
    <source>
        <dbReference type="ARBA" id="ARBA00023326"/>
    </source>
</evidence>
<dbReference type="GO" id="GO:0016798">
    <property type="term" value="F:hydrolase activity, acting on glycosyl bonds"/>
    <property type="evidence" value="ECO:0007669"/>
    <property type="project" value="UniProtKB-KW"/>
</dbReference>
<dbReference type="Proteomes" id="UP001371218">
    <property type="component" value="Unassembled WGS sequence"/>
</dbReference>
<reference evidence="11 12" key="1">
    <citation type="submission" date="2024-04" db="EMBL/GenBank/DDBJ databases">
        <title>Novel species of the genus Ideonella isolated from streams.</title>
        <authorList>
            <person name="Lu H."/>
        </authorList>
    </citation>
    <scope>NUCLEOTIDE SEQUENCE [LARGE SCALE GENOMIC DNA]</scope>
    <source>
        <strain evidence="11 12">DXS29W</strain>
    </source>
</reference>
<organism evidence="11 12">
    <name type="scientific">Ideonella lacteola</name>
    <dbReference type="NCBI Taxonomy" id="2984193"/>
    <lineage>
        <taxon>Bacteria</taxon>
        <taxon>Pseudomonadati</taxon>
        <taxon>Pseudomonadota</taxon>
        <taxon>Betaproteobacteria</taxon>
        <taxon>Burkholderiales</taxon>
        <taxon>Sphaerotilaceae</taxon>
        <taxon>Ideonella</taxon>
    </lineage>
</organism>